<keyword evidence="6 9" id="KW-0472">Membrane</keyword>
<dbReference type="GO" id="GO:0016020">
    <property type="term" value="C:membrane"/>
    <property type="evidence" value="ECO:0007669"/>
    <property type="project" value="UniProtKB-SubCell"/>
</dbReference>
<dbReference type="PIRSF" id="PIRSF023381">
    <property type="entry name" value="MannP-dilichol_defect-1p"/>
    <property type="match status" value="1"/>
</dbReference>
<evidence type="ECO:0000256" key="7">
    <source>
        <dbReference type="ARBA" id="ARBA00038475"/>
    </source>
</evidence>
<comment type="similarity">
    <text evidence="7 9">Belongs to the MPDU1 (TC 2.A.43.3) family.</text>
</comment>
<keyword evidence="12" id="KW-1185">Reference proteome</keyword>
<dbReference type="FunFam" id="1.20.1280.290:FF:000006">
    <property type="entry name" value="mannose-P-dolichol utilization defect 1 protein"/>
    <property type="match status" value="1"/>
</dbReference>
<dbReference type="InterPro" id="IPR016817">
    <property type="entry name" value="MannP-dilichol_defect-1"/>
</dbReference>
<keyword evidence="2" id="KW-0813">Transport</keyword>
<evidence type="ECO:0000256" key="3">
    <source>
        <dbReference type="ARBA" id="ARBA00022692"/>
    </source>
</evidence>
<comment type="subcellular location">
    <subcellularLocation>
        <location evidence="1 9">Membrane</location>
        <topology evidence="1 9">Multi-pass membrane protein</topology>
    </subcellularLocation>
</comment>
<keyword evidence="4" id="KW-0677">Repeat</keyword>
<evidence type="ECO:0000256" key="9">
    <source>
        <dbReference type="PIRNR" id="PIRNR023381"/>
    </source>
</evidence>
<feature type="transmembrane region" description="Helical" evidence="10">
    <location>
        <begin position="66"/>
        <end position="87"/>
    </location>
</feature>
<dbReference type="AlphaFoldDB" id="A0A9Q0MES5"/>
<keyword evidence="5 9" id="KW-1133">Transmembrane helix</keyword>
<name>A0A9Q0MES5_BLOTA</name>
<dbReference type="SMART" id="SM00679">
    <property type="entry name" value="CTNS"/>
    <property type="match status" value="2"/>
</dbReference>
<feature type="transmembrane region" description="Helical" evidence="10">
    <location>
        <begin position="93"/>
        <end position="114"/>
    </location>
</feature>
<gene>
    <name evidence="11" type="ORF">RDWZM_003398</name>
</gene>
<dbReference type="OrthoDB" id="271506at2759"/>
<dbReference type="EMBL" id="JAPWDV010000001">
    <property type="protein sequence ID" value="KAJ6224853.1"/>
    <property type="molecule type" value="Genomic_DNA"/>
</dbReference>
<evidence type="ECO:0000256" key="10">
    <source>
        <dbReference type="SAM" id="Phobius"/>
    </source>
</evidence>
<evidence type="ECO:0000256" key="4">
    <source>
        <dbReference type="ARBA" id="ARBA00022737"/>
    </source>
</evidence>
<evidence type="ECO:0000256" key="1">
    <source>
        <dbReference type="ARBA" id="ARBA00004141"/>
    </source>
</evidence>
<dbReference type="Proteomes" id="UP001142055">
    <property type="component" value="Chromosome 1"/>
</dbReference>
<protein>
    <recommendedName>
        <fullName evidence="8 9">Mannose-P-dolichol utilization defect 1 protein homolog</fullName>
    </recommendedName>
</protein>
<evidence type="ECO:0000256" key="2">
    <source>
        <dbReference type="ARBA" id="ARBA00022448"/>
    </source>
</evidence>
<reference evidence="11" key="1">
    <citation type="submission" date="2022-12" db="EMBL/GenBank/DDBJ databases">
        <title>Genome assemblies of Blomia tropicalis.</title>
        <authorList>
            <person name="Cui Y."/>
        </authorList>
    </citation>
    <scope>NUCLEOTIDE SEQUENCE</scope>
    <source>
        <tissue evidence="11">Adult mites</tissue>
    </source>
</reference>
<evidence type="ECO:0000313" key="11">
    <source>
        <dbReference type="EMBL" id="KAJ6224853.1"/>
    </source>
</evidence>
<dbReference type="InterPro" id="IPR006603">
    <property type="entry name" value="PQ-loop_rpt"/>
</dbReference>
<organism evidence="11 12">
    <name type="scientific">Blomia tropicalis</name>
    <name type="common">Mite</name>
    <dbReference type="NCBI Taxonomy" id="40697"/>
    <lineage>
        <taxon>Eukaryota</taxon>
        <taxon>Metazoa</taxon>
        <taxon>Ecdysozoa</taxon>
        <taxon>Arthropoda</taxon>
        <taxon>Chelicerata</taxon>
        <taxon>Arachnida</taxon>
        <taxon>Acari</taxon>
        <taxon>Acariformes</taxon>
        <taxon>Sarcoptiformes</taxon>
        <taxon>Astigmata</taxon>
        <taxon>Glycyphagoidea</taxon>
        <taxon>Echimyopodidae</taxon>
        <taxon>Blomia</taxon>
    </lineage>
</organism>
<feature type="transmembrane region" description="Helical" evidence="10">
    <location>
        <begin position="176"/>
        <end position="195"/>
    </location>
</feature>
<feature type="transmembrane region" description="Helical" evidence="10">
    <location>
        <begin position="123"/>
        <end position="140"/>
    </location>
</feature>
<dbReference type="OMA" id="LQVLYYW"/>
<proteinExistence type="inferred from homology"/>
<dbReference type="Gene3D" id="1.20.1280.290">
    <property type="match status" value="2"/>
</dbReference>
<evidence type="ECO:0000256" key="8">
    <source>
        <dbReference type="ARBA" id="ARBA00067517"/>
    </source>
</evidence>
<evidence type="ECO:0000256" key="5">
    <source>
        <dbReference type="ARBA" id="ARBA00022989"/>
    </source>
</evidence>
<evidence type="ECO:0000313" key="12">
    <source>
        <dbReference type="Proteomes" id="UP001142055"/>
    </source>
</evidence>
<dbReference type="PANTHER" id="PTHR12226">
    <property type="entry name" value="MANNOSE-P-DOLICHOL UTILIZATION DEFECT 1 LEC35 -RELATED"/>
    <property type="match status" value="1"/>
</dbReference>
<feature type="transmembrane region" description="Helical" evidence="10">
    <location>
        <begin position="207"/>
        <end position="227"/>
    </location>
</feature>
<feature type="transmembrane region" description="Helical" evidence="10">
    <location>
        <begin position="39"/>
        <end position="59"/>
    </location>
</feature>
<sequence length="244" mass="27004">MEHIENACSLLYPEKCCQDVLFRYTINSDCYKLILVKTLGYGIIFASTLVKLPQILVLLSAKSGAGVSLFSVFLELLALTLTSSYSLAKSFPLSAWGEALFLLIMTTLVAFLIVKFDQSSSRAYAFLITFGTIVYIFMSGFVPVHILWTLQVFNVPLIISSKMVQAWANFQNGHTGNLSAITVVLVFLGSITRIFTSISETGDKVIILSYALSSVANAILVLQIIAYRNKTKIFKEKVLSKKIK</sequence>
<dbReference type="Pfam" id="PF04193">
    <property type="entry name" value="PQ-loop"/>
    <property type="match status" value="2"/>
</dbReference>
<keyword evidence="3 9" id="KW-0812">Transmembrane</keyword>
<accession>A0A9Q0MES5</accession>
<dbReference type="PANTHER" id="PTHR12226:SF2">
    <property type="entry name" value="MANNOSE-P-DOLICHOL UTILIZATION DEFECT 1 PROTEIN"/>
    <property type="match status" value="1"/>
</dbReference>
<comment type="caution">
    <text evidence="11">The sequence shown here is derived from an EMBL/GenBank/DDBJ whole genome shotgun (WGS) entry which is preliminary data.</text>
</comment>
<evidence type="ECO:0000256" key="6">
    <source>
        <dbReference type="ARBA" id="ARBA00023136"/>
    </source>
</evidence>